<dbReference type="AlphaFoldDB" id="A0A8T6Q5E7"/>
<dbReference type="PANTHER" id="PTHR33516">
    <property type="entry name" value="LEXA REPRESSOR"/>
    <property type="match status" value="1"/>
</dbReference>
<dbReference type="GO" id="GO:0003887">
    <property type="term" value="F:DNA-directed DNA polymerase activity"/>
    <property type="evidence" value="ECO:0007669"/>
    <property type="project" value="UniProtKB-EC"/>
</dbReference>
<feature type="domain" description="Peptidase S24/S26A/S26B/S26C" evidence="8">
    <location>
        <begin position="16"/>
        <end position="100"/>
    </location>
</feature>
<keyword evidence="6" id="KW-0742">SOS response</keyword>
<accession>A0A8T6Q5E7</accession>
<evidence type="ECO:0000313" key="9">
    <source>
        <dbReference type="EMBL" id="NEM89520.1"/>
    </source>
</evidence>
<dbReference type="GO" id="GO:0016787">
    <property type="term" value="F:hydrolase activity"/>
    <property type="evidence" value="ECO:0007669"/>
    <property type="project" value="UniProtKB-KW"/>
</dbReference>
<dbReference type="GO" id="GO:0006355">
    <property type="term" value="P:regulation of DNA-templated transcription"/>
    <property type="evidence" value="ECO:0007669"/>
    <property type="project" value="InterPro"/>
</dbReference>
<dbReference type="EC" id="2.7.7.7" evidence="9"/>
<name>A0A8T6Q5E7_ECOLX</name>
<keyword evidence="9" id="KW-0548">Nucleotidyltransferase</keyword>
<evidence type="ECO:0000256" key="5">
    <source>
        <dbReference type="ARBA" id="ARBA00023204"/>
    </source>
</evidence>
<proteinExistence type="inferred from homology"/>
<keyword evidence="2" id="KW-0227">DNA damage</keyword>
<dbReference type="Gene3D" id="2.10.109.10">
    <property type="entry name" value="Umud Fragment, subunit A"/>
    <property type="match status" value="1"/>
</dbReference>
<dbReference type="InterPro" id="IPR015927">
    <property type="entry name" value="Peptidase_S24_S26A/B/C"/>
</dbReference>
<dbReference type="GO" id="GO:0009432">
    <property type="term" value="P:SOS response"/>
    <property type="evidence" value="ECO:0007669"/>
    <property type="project" value="UniProtKB-KW"/>
</dbReference>
<sequence length="105" mass="11549">MLFTQPTEISPPLILPLFSEKVPCGFPSPAQDYVEDRLDLNKLLIRHPSATYFIKVSGESMHDAGISDGDLLVVDRSLSAIHGDIVIAAVSGEFTVKELRTHPYL</sequence>
<evidence type="ECO:0000256" key="6">
    <source>
        <dbReference type="ARBA" id="ARBA00023236"/>
    </source>
</evidence>
<dbReference type="GO" id="GO:0003677">
    <property type="term" value="F:DNA binding"/>
    <property type="evidence" value="ECO:0007669"/>
    <property type="project" value="InterPro"/>
</dbReference>
<evidence type="ECO:0000256" key="4">
    <source>
        <dbReference type="ARBA" id="ARBA00022813"/>
    </source>
</evidence>
<evidence type="ECO:0000256" key="3">
    <source>
        <dbReference type="ARBA" id="ARBA00022801"/>
    </source>
</evidence>
<dbReference type="CDD" id="cd06529">
    <property type="entry name" value="S24_LexA-like"/>
    <property type="match status" value="1"/>
</dbReference>
<reference evidence="9 10" key="1">
    <citation type="submission" date="2020-02" db="EMBL/GenBank/DDBJ databases">
        <authorList>
            <person name="Subbiah M."/>
            <person name="Call D."/>
        </authorList>
    </citation>
    <scope>NUCLEOTIDE SEQUENCE [LARGE SCALE GENOMIC DNA]</scope>
    <source>
        <strain evidence="9 10">8375wC2</strain>
    </source>
</reference>
<keyword evidence="4 7" id="KW-0068">Autocatalytic cleavage</keyword>
<evidence type="ECO:0000256" key="2">
    <source>
        <dbReference type="ARBA" id="ARBA00022763"/>
    </source>
</evidence>
<keyword evidence="5" id="KW-0234">DNA repair</keyword>
<gene>
    <name evidence="9" type="primary">umuD</name>
    <name evidence="9" type="ORF">G3V95_29735</name>
</gene>
<dbReference type="PANTHER" id="PTHR33516:SF2">
    <property type="entry name" value="LEXA REPRESSOR-RELATED"/>
    <property type="match status" value="1"/>
</dbReference>
<organism evidence="9 10">
    <name type="scientific">Escherichia coli</name>
    <dbReference type="NCBI Taxonomy" id="562"/>
    <lineage>
        <taxon>Bacteria</taxon>
        <taxon>Pseudomonadati</taxon>
        <taxon>Pseudomonadota</taxon>
        <taxon>Gammaproteobacteria</taxon>
        <taxon>Enterobacterales</taxon>
        <taxon>Enterobacteriaceae</taxon>
        <taxon>Escherichia</taxon>
    </lineage>
</organism>
<dbReference type="NCBIfam" id="NF007621">
    <property type="entry name" value="PRK10276.1"/>
    <property type="match status" value="1"/>
</dbReference>
<dbReference type="InterPro" id="IPR039418">
    <property type="entry name" value="LexA-like"/>
</dbReference>
<protein>
    <submittedName>
        <fullName evidence="9">Translesion error-prone DNA polymerase V autoproteolytic subunit</fullName>
        <ecNumber evidence="9">2.7.7.7</ecNumber>
    </submittedName>
</protein>
<dbReference type="GO" id="GO:0006281">
    <property type="term" value="P:DNA repair"/>
    <property type="evidence" value="ECO:0007669"/>
    <property type="project" value="UniProtKB-KW"/>
</dbReference>
<dbReference type="Pfam" id="PF00717">
    <property type="entry name" value="Peptidase_S24"/>
    <property type="match status" value="1"/>
</dbReference>
<evidence type="ECO:0000256" key="1">
    <source>
        <dbReference type="ARBA" id="ARBA00007484"/>
    </source>
</evidence>
<dbReference type="SUPFAM" id="SSF51306">
    <property type="entry name" value="LexA/Signal peptidase"/>
    <property type="match status" value="1"/>
</dbReference>
<comment type="caution">
    <text evidence="9">The sequence shown here is derived from an EMBL/GenBank/DDBJ whole genome shotgun (WGS) entry which is preliminary data.</text>
</comment>
<evidence type="ECO:0000313" key="10">
    <source>
        <dbReference type="Proteomes" id="UP000469708"/>
    </source>
</evidence>
<dbReference type="Proteomes" id="UP000469708">
    <property type="component" value="Unassembled WGS sequence"/>
</dbReference>
<dbReference type="InterPro" id="IPR036286">
    <property type="entry name" value="LexA/Signal_pep-like_sf"/>
</dbReference>
<dbReference type="InterPro" id="IPR006197">
    <property type="entry name" value="Peptidase_S24_LexA"/>
</dbReference>
<dbReference type="EMBL" id="JAAGYI010000552">
    <property type="protein sequence ID" value="NEM89520.1"/>
    <property type="molecule type" value="Genomic_DNA"/>
</dbReference>
<keyword evidence="9" id="KW-0808">Transferase</keyword>
<dbReference type="PRINTS" id="PR00726">
    <property type="entry name" value="LEXASERPTASE"/>
</dbReference>
<evidence type="ECO:0000256" key="7">
    <source>
        <dbReference type="RuleBase" id="RU003991"/>
    </source>
</evidence>
<evidence type="ECO:0000259" key="8">
    <source>
        <dbReference type="Pfam" id="PF00717"/>
    </source>
</evidence>
<comment type="similarity">
    <text evidence="1 7">Belongs to the peptidase S24 family.</text>
</comment>
<feature type="non-terminal residue" evidence="9">
    <location>
        <position position="105"/>
    </location>
</feature>
<dbReference type="InterPro" id="IPR050077">
    <property type="entry name" value="LexA_repressor"/>
</dbReference>
<keyword evidence="3 7" id="KW-0378">Hydrolase</keyword>